<keyword evidence="3" id="KW-1185">Reference proteome</keyword>
<evidence type="ECO:0000313" key="3">
    <source>
        <dbReference type="Proteomes" id="UP000823388"/>
    </source>
</evidence>
<accession>A0A8T0QCA3</accession>
<protein>
    <submittedName>
        <fullName evidence="2">Uncharacterized protein</fullName>
    </submittedName>
</protein>
<gene>
    <name evidence="2" type="ORF">PVAP13_7KG019800</name>
</gene>
<dbReference type="AlphaFoldDB" id="A0A8T0QCA3"/>
<feature type="compositionally biased region" description="Polar residues" evidence="1">
    <location>
        <begin position="115"/>
        <end position="136"/>
    </location>
</feature>
<feature type="region of interest" description="Disordered" evidence="1">
    <location>
        <begin position="113"/>
        <end position="146"/>
    </location>
</feature>
<dbReference type="EMBL" id="CM029049">
    <property type="protein sequence ID" value="KAG2570848.1"/>
    <property type="molecule type" value="Genomic_DNA"/>
</dbReference>
<dbReference type="Proteomes" id="UP000823388">
    <property type="component" value="Chromosome 7K"/>
</dbReference>
<reference evidence="2" key="1">
    <citation type="submission" date="2020-05" db="EMBL/GenBank/DDBJ databases">
        <title>WGS assembly of Panicum virgatum.</title>
        <authorList>
            <person name="Lovell J.T."/>
            <person name="Jenkins J."/>
            <person name="Shu S."/>
            <person name="Juenger T.E."/>
            <person name="Schmutz J."/>
        </authorList>
    </citation>
    <scope>NUCLEOTIDE SEQUENCE</scope>
    <source>
        <strain evidence="2">AP13</strain>
    </source>
</reference>
<proteinExistence type="predicted"/>
<organism evidence="2 3">
    <name type="scientific">Panicum virgatum</name>
    <name type="common">Blackwell switchgrass</name>
    <dbReference type="NCBI Taxonomy" id="38727"/>
    <lineage>
        <taxon>Eukaryota</taxon>
        <taxon>Viridiplantae</taxon>
        <taxon>Streptophyta</taxon>
        <taxon>Embryophyta</taxon>
        <taxon>Tracheophyta</taxon>
        <taxon>Spermatophyta</taxon>
        <taxon>Magnoliopsida</taxon>
        <taxon>Liliopsida</taxon>
        <taxon>Poales</taxon>
        <taxon>Poaceae</taxon>
        <taxon>PACMAD clade</taxon>
        <taxon>Panicoideae</taxon>
        <taxon>Panicodae</taxon>
        <taxon>Paniceae</taxon>
        <taxon>Panicinae</taxon>
        <taxon>Panicum</taxon>
        <taxon>Panicum sect. Hiantes</taxon>
    </lineage>
</organism>
<comment type="caution">
    <text evidence="2">The sequence shown here is derived from an EMBL/GenBank/DDBJ whole genome shotgun (WGS) entry which is preliminary data.</text>
</comment>
<evidence type="ECO:0000256" key="1">
    <source>
        <dbReference type="SAM" id="MobiDB-lite"/>
    </source>
</evidence>
<evidence type="ECO:0000313" key="2">
    <source>
        <dbReference type="EMBL" id="KAG2570848.1"/>
    </source>
</evidence>
<sequence length="146" mass="15861">MAPGHVGGGSPSLACFGGDMPPWVGSGGLTDIPPVVSDELEDAEWGDVRDALSSMLGVLRNVVIPSCESLKLRQQTHHAEEERQRKALAEEDLCRKALSEEIATARRKLEEVHYQATSDAATLEQLQTPPRSSSESEWPARSAMPR</sequence>
<name>A0A8T0QCA3_PANVG</name>